<dbReference type="eggNOG" id="ENOG502ZJ8X">
    <property type="taxonomic scope" value="Bacteria"/>
</dbReference>
<dbReference type="EMBL" id="DS999641">
    <property type="protein sequence ID" value="EFE69253.2"/>
    <property type="molecule type" value="Genomic_DNA"/>
</dbReference>
<dbReference type="AlphaFoldDB" id="D6A0M1"/>
<evidence type="ECO:0000313" key="1">
    <source>
        <dbReference type="EMBL" id="EFE69253.2"/>
    </source>
</evidence>
<organism evidence="1 2">
    <name type="scientific">Streptomyces viridosporus (strain ATCC 14672 / DSM 40746 / JCM 4963 / KCTC 9882 / NRRL B-12104 / FH 1290)</name>
    <name type="common">Streptomyces ghanaensis</name>
    <dbReference type="NCBI Taxonomy" id="566461"/>
    <lineage>
        <taxon>Bacteria</taxon>
        <taxon>Bacillati</taxon>
        <taxon>Actinomycetota</taxon>
        <taxon>Actinomycetes</taxon>
        <taxon>Kitasatosporales</taxon>
        <taxon>Streptomycetaceae</taxon>
        <taxon>Streptomyces</taxon>
    </lineage>
</organism>
<dbReference type="Proteomes" id="UP000003824">
    <property type="component" value="Unassembled WGS sequence"/>
</dbReference>
<gene>
    <name evidence="1" type="ORF">SSFG_04495</name>
</gene>
<evidence type="ECO:0000313" key="2">
    <source>
        <dbReference type="Proteomes" id="UP000003824"/>
    </source>
</evidence>
<name>D6A0M1_STRV1</name>
<reference evidence="2" key="1">
    <citation type="submission" date="2008-12" db="EMBL/GenBank/DDBJ databases">
        <title>Annotation of Streptomyces ghanaensis ATCC 14672.</title>
        <authorList>
            <consortium name="The Broad Institute Genome Sequencing Platform"/>
            <consortium name="Broad Institute Microbial Sequencing Center"/>
            <person name="Fischbach M."/>
            <person name="Ward D."/>
            <person name="Young S."/>
            <person name="Kodira C.D."/>
            <person name="Zeng Q."/>
            <person name="Koehrsen M."/>
            <person name="Godfrey P."/>
            <person name="Alvarado L."/>
            <person name="Berlin A.M."/>
            <person name="Borenstein D."/>
            <person name="Chen Z."/>
            <person name="Engels R."/>
            <person name="Freedman E."/>
            <person name="Gellesch M."/>
            <person name="Goldberg J."/>
            <person name="Griggs A."/>
            <person name="Gujja S."/>
            <person name="Heiman D.I."/>
            <person name="Hepburn T.A."/>
            <person name="Howarth C."/>
            <person name="Jen D."/>
            <person name="Larson L."/>
            <person name="Lewis B."/>
            <person name="Mehta T."/>
            <person name="Park D."/>
            <person name="Pearson M."/>
            <person name="Roberts A."/>
            <person name="Saif S."/>
            <person name="Shea T.D."/>
            <person name="Shenoy N."/>
            <person name="Sisk P."/>
            <person name="Stolte C."/>
            <person name="Sykes S.N."/>
            <person name="Walk T."/>
            <person name="White J."/>
            <person name="Yandava C."/>
            <person name="Straight P."/>
            <person name="Clardy J."/>
            <person name="Hung D."/>
            <person name="Kolter R."/>
            <person name="Mekalanos J."/>
            <person name="Walker S."/>
            <person name="Walsh C.T."/>
            <person name="Wieland B.L.C."/>
            <person name="Ilzarbe M."/>
            <person name="Galagan J."/>
            <person name="Nusbaum C."/>
            <person name="Birren B."/>
        </authorList>
    </citation>
    <scope>NUCLEOTIDE SEQUENCE [LARGE SCALE GENOMIC DNA]</scope>
    <source>
        <strain evidence="2">ATCC 14672 / DSM 40746 / JCM 4963 / KCTC 9882 / NRRL B-12104 / FH 1290</strain>
    </source>
</reference>
<protein>
    <submittedName>
        <fullName evidence="1">Predicted protein</fullName>
    </submittedName>
</protein>
<accession>D6A0M1</accession>
<sequence length="175" mass="17861">MPLCRPRGTASRIPLPRPVWVPCPALPDGPPSSADDASRGAAPVRFPSVLIRRGTPMSSLSAARKTLLSALSAIVLAGGLAVGTAGTANAATCPSSASPKIDGAIAGWSLSCSGGSVRVSGWLEDTRMDGKCAVVRVHGGNGDYRTKQACGSGVREQFDFTFAGTNRADVRLAIA</sequence>
<proteinExistence type="predicted"/>